<dbReference type="Proteomes" id="UP000461730">
    <property type="component" value="Unassembled WGS sequence"/>
</dbReference>
<name>A0A7K1U1U5_9BACT</name>
<evidence type="ECO:0000256" key="3">
    <source>
        <dbReference type="PROSITE-ProRule" id="PRU00221"/>
    </source>
</evidence>
<dbReference type="SUPFAM" id="SSF50978">
    <property type="entry name" value="WD40 repeat-like"/>
    <property type="match status" value="1"/>
</dbReference>
<proteinExistence type="predicted"/>
<evidence type="ECO:0000256" key="2">
    <source>
        <dbReference type="ARBA" id="ARBA00022737"/>
    </source>
</evidence>
<reference evidence="4 5" key="1">
    <citation type="submission" date="2019-12" db="EMBL/GenBank/DDBJ databases">
        <title>Chitinophaga sp. strain ysch24 (GDMCC 1.1355), whole genome shotgun sequence.</title>
        <authorList>
            <person name="Zhang X."/>
        </authorList>
    </citation>
    <scope>NUCLEOTIDE SEQUENCE [LARGE SCALE GENOMIC DNA]</scope>
    <source>
        <strain evidence="5">ysch24</strain>
    </source>
</reference>
<dbReference type="InterPro" id="IPR050505">
    <property type="entry name" value="WDR55/POC1"/>
</dbReference>
<comment type="caution">
    <text evidence="4">The sequence shown here is derived from an EMBL/GenBank/DDBJ whole genome shotgun (WGS) entry which is preliminary data.</text>
</comment>
<evidence type="ECO:0000313" key="4">
    <source>
        <dbReference type="EMBL" id="MVT08329.1"/>
    </source>
</evidence>
<dbReference type="Gene3D" id="2.130.10.10">
    <property type="entry name" value="YVTN repeat-like/Quinoprotein amine dehydrogenase"/>
    <property type="match status" value="2"/>
</dbReference>
<dbReference type="EMBL" id="WRXN01000003">
    <property type="protein sequence ID" value="MVT08329.1"/>
    <property type="molecule type" value="Genomic_DNA"/>
</dbReference>
<organism evidence="4 5">
    <name type="scientific">Chitinophaga tropicalis</name>
    <dbReference type="NCBI Taxonomy" id="2683588"/>
    <lineage>
        <taxon>Bacteria</taxon>
        <taxon>Pseudomonadati</taxon>
        <taxon>Bacteroidota</taxon>
        <taxon>Chitinophagia</taxon>
        <taxon>Chitinophagales</taxon>
        <taxon>Chitinophagaceae</taxon>
        <taxon>Chitinophaga</taxon>
    </lineage>
</organism>
<dbReference type="InterPro" id="IPR001680">
    <property type="entry name" value="WD40_rpt"/>
</dbReference>
<dbReference type="PANTHER" id="PTHR44019">
    <property type="entry name" value="WD REPEAT-CONTAINING PROTEIN 55"/>
    <property type="match status" value="1"/>
</dbReference>
<sequence>MELNLKNKAAVVSLAVSPDGKWLAIGQMVDEDLSAPLSIWNTDTWKCVATVEKDQPFGIRSLSFNRHSNRLAYVPSGWHEVRFFNMNDLATELEMGFQGASQVRYAANKDLLIVVSEQVSVLDNEDVEIFIYRDYKAYEHTEGLSPELFKDYYRNSEWMVEASYGNLPAVATFCKDDSAVIITGNNDNKFSVYDIESGKLIEQYPGGVIQAQQIEIDSQEKHLFLISRMPYADLLWELPSMKRLLPQYLNEDYQGSSCFAFHPSGKYFAIGGAGGKVAFRDLDTGKFLMMEDIHEDEVNALQFSKDGKLLISGSDDGKVFITDISEYLT</sequence>
<dbReference type="PROSITE" id="PS50294">
    <property type="entry name" value="WD_REPEATS_REGION"/>
    <property type="match status" value="1"/>
</dbReference>
<dbReference type="PROSITE" id="PS50082">
    <property type="entry name" value="WD_REPEATS_2"/>
    <property type="match status" value="1"/>
</dbReference>
<gene>
    <name evidence="4" type="ORF">GO493_08665</name>
</gene>
<dbReference type="SMART" id="SM00320">
    <property type="entry name" value="WD40"/>
    <property type="match status" value="3"/>
</dbReference>
<evidence type="ECO:0000256" key="1">
    <source>
        <dbReference type="ARBA" id="ARBA00022574"/>
    </source>
</evidence>
<accession>A0A7K1U1U5</accession>
<dbReference type="RefSeq" id="WP_157305751.1">
    <property type="nucleotide sequence ID" value="NZ_WRXN01000003.1"/>
</dbReference>
<dbReference type="Pfam" id="PF00400">
    <property type="entry name" value="WD40"/>
    <property type="match status" value="1"/>
</dbReference>
<keyword evidence="1 3" id="KW-0853">WD repeat</keyword>
<dbReference type="InterPro" id="IPR015943">
    <property type="entry name" value="WD40/YVTN_repeat-like_dom_sf"/>
</dbReference>
<evidence type="ECO:0000313" key="5">
    <source>
        <dbReference type="Proteomes" id="UP000461730"/>
    </source>
</evidence>
<protein>
    <recommendedName>
        <fullName evidence="6">WD40 repeat domain-containing protein</fullName>
    </recommendedName>
</protein>
<dbReference type="PANTHER" id="PTHR44019:SF8">
    <property type="entry name" value="POC1 CENTRIOLAR PROTEIN HOMOLOG"/>
    <property type="match status" value="1"/>
</dbReference>
<evidence type="ECO:0008006" key="6">
    <source>
        <dbReference type="Google" id="ProtNLM"/>
    </source>
</evidence>
<dbReference type="AlphaFoldDB" id="A0A7K1U1U5"/>
<dbReference type="InterPro" id="IPR036322">
    <property type="entry name" value="WD40_repeat_dom_sf"/>
</dbReference>
<keyword evidence="5" id="KW-1185">Reference proteome</keyword>
<feature type="repeat" description="WD" evidence="3">
    <location>
        <begin position="291"/>
        <end position="329"/>
    </location>
</feature>
<keyword evidence="2" id="KW-0677">Repeat</keyword>